<feature type="domain" description="FAD-dependent oxidoreductase 2 FAD-binding" evidence="5">
    <location>
        <begin position="6"/>
        <end position="465"/>
    </location>
</feature>
<dbReference type="EMBL" id="JAGFBS010000010">
    <property type="protein sequence ID" value="KAG6376936.1"/>
    <property type="molecule type" value="Genomic_DNA"/>
</dbReference>
<evidence type="ECO:0000256" key="4">
    <source>
        <dbReference type="ARBA" id="ARBA00023002"/>
    </source>
</evidence>
<proteinExistence type="predicted"/>
<dbReference type="PANTHER" id="PTHR43400:SF7">
    <property type="entry name" value="FAD-DEPENDENT OXIDOREDUCTASE 2 FAD BINDING DOMAIN-CONTAINING PROTEIN"/>
    <property type="match status" value="1"/>
</dbReference>
<dbReference type="InterPro" id="IPR003953">
    <property type="entry name" value="FAD-dep_OxRdtase_2_FAD-bd"/>
</dbReference>
<dbReference type="InterPro" id="IPR027477">
    <property type="entry name" value="Succ_DH/fumarate_Rdtase_cat_sf"/>
</dbReference>
<dbReference type="AlphaFoldDB" id="A0A8I3A9L1"/>
<gene>
    <name evidence="6" type="ORF">JVT61DRAFT_970</name>
</gene>
<accession>A0A8I3A9L1</accession>
<comment type="caution">
    <text evidence="6">The sequence shown here is derived from an EMBL/GenBank/DDBJ whole genome shotgun (WGS) entry which is preliminary data.</text>
</comment>
<dbReference type="InterPro" id="IPR036188">
    <property type="entry name" value="FAD/NAD-bd_sf"/>
</dbReference>
<keyword evidence="3" id="KW-0274">FAD</keyword>
<organism evidence="6 7">
    <name type="scientific">Boletus reticuloceps</name>
    <dbReference type="NCBI Taxonomy" id="495285"/>
    <lineage>
        <taxon>Eukaryota</taxon>
        <taxon>Fungi</taxon>
        <taxon>Dikarya</taxon>
        <taxon>Basidiomycota</taxon>
        <taxon>Agaricomycotina</taxon>
        <taxon>Agaricomycetes</taxon>
        <taxon>Agaricomycetidae</taxon>
        <taxon>Boletales</taxon>
        <taxon>Boletineae</taxon>
        <taxon>Boletaceae</taxon>
        <taxon>Boletoideae</taxon>
        <taxon>Boletus</taxon>
    </lineage>
</organism>
<dbReference type="NCBIfam" id="NF006130">
    <property type="entry name" value="PRK08274.1"/>
    <property type="match status" value="1"/>
</dbReference>
<evidence type="ECO:0000313" key="6">
    <source>
        <dbReference type="EMBL" id="KAG6376936.1"/>
    </source>
</evidence>
<keyword evidence="7" id="KW-1185">Reference proteome</keyword>
<dbReference type="Gene3D" id="3.90.700.10">
    <property type="entry name" value="Succinate dehydrogenase/fumarate reductase flavoprotein, catalytic domain"/>
    <property type="match status" value="1"/>
</dbReference>
<keyword evidence="2" id="KW-0285">Flavoprotein</keyword>
<dbReference type="PANTHER" id="PTHR43400">
    <property type="entry name" value="FUMARATE REDUCTASE"/>
    <property type="match status" value="1"/>
</dbReference>
<dbReference type="Gene3D" id="3.50.50.60">
    <property type="entry name" value="FAD/NAD(P)-binding domain"/>
    <property type="match status" value="1"/>
</dbReference>
<name>A0A8I3A9L1_9AGAM</name>
<dbReference type="PRINTS" id="PR00411">
    <property type="entry name" value="PNDRDTASEI"/>
</dbReference>
<dbReference type="OrthoDB" id="7777654at2759"/>
<dbReference type="InterPro" id="IPR050315">
    <property type="entry name" value="FAD-oxidoreductase_2"/>
</dbReference>
<dbReference type="Proteomes" id="UP000683000">
    <property type="component" value="Unassembled WGS sequence"/>
</dbReference>
<comment type="cofactor">
    <cofactor evidence="1">
        <name>FAD</name>
        <dbReference type="ChEBI" id="CHEBI:57692"/>
    </cofactor>
</comment>
<evidence type="ECO:0000313" key="7">
    <source>
        <dbReference type="Proteomes" id="UP000683000"/>
    </source>
</evidence>
<dbReference type="SUPFAM" id="SSF56425">
    <property type="entry name" value="Succinate dehydrogenase/fumarate reductase flavoprotein, catalytic domain"/>
    <property type="match status" value="1"/>
</dbReference>
<keyword evidence="4" id="KW-0560">Oxidoreductase</keyword>
<dbReference type="GO" id="GO:0016491">
    <property type="term" value="F:oxidoreductase activity"/>
    <property type="evidence" value="ECO:0007669"/>
    <property type="project" value="UniProtKB-KW"/>
</dbReference>
<evidence type="ECO:0000259" key="5">
    <source>
        <dbReference type="Pfam" id="PF00890"/>
    </source>
</evidence>
<evidence type="ECO:0000256" key="3">
    <source>
        <dbReference type="ARBA" id="ARBA00022827"/>
    </source>
</evidence>
<evidence type="ECO:0000256" key="1">
    <source>
        <dbReference type="ARBA" id="ARBA00001974"/>
    </source>
</evidence>
<dbReference type="Pfam" id="PF00890">
    <property type="entry name" value="FAD_binding_2"/>
    <property type="match status" value="1"/>
</dbReference>
<protein>
    <submittedName>
        <fullName evidence="6">FAD binding domain-containing protein</fullName>
    </submittedName>
</protein>
<reference evidence="6" key="1">
    <citation type="submission" date="2021-03" db="EMBL/GenBank/DDBJ databases">
        <title>Evolutionary innovations through gain and loss of genes in the ectomycorrhizal Boletales.</title>
        <authorList>
            <person name="Wu G."/>
            <person name="Miyauchi S."/>
            <person name="Morin E."/>
            <person name="Yang Z.-L."/>
            <person name="Xu J."/>
            <person name="Martin F.M."/>
        </authorList>
    </citation>
    <scope>NUCLEOTIDE SEQUENCE</scope>
    <source>
        <strain evidence="6">BR01</strain>
    </source>
</reference>
<dbReference type="SUPFAM" id="SSF51905">
    <property type="entry name" value="FAD/NAD(P)-binding domain"/>
    <property type="match status" value="1"/>
</dbReference>
<sequence length="492" mass="52819">MTRTFDCIVVGGGHAGASAAIAAVEAGCKDVLIVEKAPEEWVGGNGYFTAGAHRTVHAGLADLLPIVTNVTAEQAEKIDVAPYTADEFIGDIMRLGENKPNAELVQALVENSRDAIRWLAETVEVPFILAFHRQAYEVDGRQKFLGGLALSVQDGGKGLIRADLRALQKRGVELWFDTPAVRLATEGSAVTGVVVRKSGEEVLLKASAVILACGGYESSRELRMKYLGPDWNMLGWVFVRGTPYNTGDGILMAQAIGAKLVGDWRGCHSTCWDANAPTDAGNRELSNQFTKSGYPLGIMVNINGERFVDEGQDFRNYTYAKIGKQILSQPEGCAFQLWDAKVIPQLRREEYGDDVVQKITASTIEKLADRLMDEGLQDKENFLRTVHEYNDASLTTAKSNWAISIDKGPFLAVKVACGITFTFGGLAIDPGTGVVLSESGDVIQGLFCTGEMIGDLYYNNYPGGSGLTAGTVFGMKAGRAAAARLASGKDAA</sequence>
<evidence type="ECO:0000256" key="2">
    <source>
        <dbReference type="ARBA" id="ARBA00022630"/>
    </source>
</evidence>